<name>A0ABV9VWU8_9ACTN</name>
<dbReference type="Gene3D" id="3.40.50.620">
    <property type="entry name" value="HUPs"/>
    <property type="match status" value="1"/>
</dbReference>
<dbReference type="InterPro" id="IPR027417">
    <property type="entry name" value="P-loop_NTPase"/>
</dbReference>
<dbReference type="Pfam" id="PF13521">
    <property type="entry name" value="AAA_28"/>
    <property type="match status" value="1"/>
</dbReference>
<dbReference type="PANTHER" id="PTHR37512:SF1">
    <property type="entry name" value="NADR_TTD14 AAA DOMAIN-CONTAINING PROTEIN"/>
    <property type="match status" value="1"/>
</dbReference>
<feature type="domain" description="NadR/Ttd14 AAA" evidence="2">
    <location>
        <begin position="157"/>
        <end position="326"/>
    </location>
</feature>
<dbReference type="InterPro" id="IPR052735">
    <property type="entry name" value="NAD_biosynth-regulator"/>
</dbReference>
<keyword evidence="4" id="KW-1185">Reference proteome</keyword>
<evidence type="ECO:0000313" key="3">
    <source>
        <dbReference type="EMBL" id="MFC4999800.1"/>
    </source>
</evidence>
<dbReference type="InterPro" id="IPR014729">
    <property type="entry name" value="Rossmann-like_a/b/a_fold"/>
</dbReference>
<comment type="caution">
    <text evidence="3">The sequence shown here is derived from an EMBL/GenBank/DDBJ whole genome shotgun (WGS) entry which is preliminary data.</text>
</comment>
<dbReference type="RefSeq" id="WP_380116354.1">
    <property type="nucleotide sequence ID" value="NZ_JBHSIU010000019.1"/>
</dbReference>
<dbReference type="Gene3D" id="3.40.50.300">
    <property type="entry name" value="P-loop containing nucleotide triphosphate hydrolases"/>
    <property type="match status" value="1"/>
</dbReference>
<sequence length="369" mass="39934">MTHGLVVGKFYPPHAGHHHLIDTAARACERVTVVVAPSSAESIPLEVRLDWLREVHAASPHVRFAGVYCDLPIDYDDPDIWQAHYEVFRGAAGAATVDVVFSSEVYGDELARRFDARHVAVDPSRAGVPVSGTAIRADPVANWAFLAAPVRAWLARRVVVVGAESTGTTTLARALAAQLRLRGGAFAGTRWVPEYGRTLTELKMAGGVKVEDLVWDRDDFLTVVREQNAAEDAAARAGGPLLICDTDAFATTIWEERYLGSASPGVRAAAREPALYLLTPDDGVPFEDDGMRDGEHLRGWMTGRFRAELAAGRVPWIELTGTYRDRLRAALAACDDVLAQGWSFAAPQLPRRSADESLDRAPGIVGGSC</sequence>
<evidence type="ECO:0000313" key="4">
    <source>
        <dbReference type="Proteomes" id="UP001595912"/>
    </source>
</evidence>
<evidence type="ECO:0000259" key="2">
    <source>
        <dbReference type="Pfam" id="PF13521"/>
    </source>
</evidence>
<proteinExistence type="predicted"/>
<organism evidence="3 4">
    <name type="scientific">Dactylosporangium cerinum</name>
    <dbReference type="NCBI Taxonomy" id="1434730"/>
    <lineage>
        <taxon>Bacteria</taxon>
        <taxon>Bacillati</taxon>
        <taxon>Actinomycetota</taxon>
        <taxon>Actinomycetes</taxon>
        <taxon>Micromonosporales</taxon>
        <taxon>Micromonosporaceae</taxon>
        <taxon>Dactylosporangium</taxon>
    </lineage>
</organism>
<dbReference type="PANTHER" id="PTHR37512">
    <property type="entry name" value="TRIFUNCTIONAL NAD BIOSYNTHESIS/REGULATOR PROTEIN NADR"/>
    <property type="match status" value="1"/>
</dbReference>
<dbReference type="Pfam" id="PF01467">
    <property type="entry name" value="CTP_transf_like"/>
    <property type="match status" value="1"/>
</dbReference>
<dbReference type="InterPro" id="IPR038727">
    <property type="entry name" value="NadR/Ttd14_AAA_dom"/>
</dbReference>
<dbReference type="EMBL" id="JBHSIU010000019">
    <property type="protein sequence ID" value="MFC4999800.1"/>
    <property type="molecule type" value="Genomic_DNA"/>
</dbReference>
<gene>
    <name evidence="3" type="ORF">ACFPIJ_18390</name>
</gene>
<dbReference type="NCBIfam" id="TIGR00125">
    <property type="entry name" value="cyt_tran_rel"/>
    <property type="match status" value="1"/>
</dbReference>
<evidence type="ECO:0000259" key="1">
    <source>
        <dbReference type="Pfam" id="PF01467"/>
    </source>
</evidence>
<dbReference type="InterPro" id="IPR004821">
    <property type="entry name" value="Cyt_trans-like"/>
</dbReference>
<accession>A0ABV9VWU8</accession>
<dbReference type="Proteomes" id="UP001595912">
    <property type="component" value="Unassembled WGS sequence"/>
</dbReference>
<dbReference type="SUPFAM" id="SSF52374">
    <property type="entry name" value="Nucleotidylyl transferase"/>
    <property type="match status" value="1"/>
</dbReference>
<dbReference type="SUPFAM" id="SSF52540">
    <property type="entry name" value="P-loop containing nucleoside triphosphate hydrolases"/>
    <property type="match status" value="1"/>
</dbReference>
<reference evidence="4" key="1">
    <citation type="journal article" date="2019" name="Int. J. Syst. Evol. Microbiol.">
        <title>The Global Catalogue of Microorganisms (GCM) 10K type strain sequencing project: providing services to taxonomists for standard genome sequencing and annotation.</title>
        <authorList>
            <consortium name="The Broad Institute Genomics Platform"/>
            <consortium name="The Broad Institute Genome Sequencing Center for Infectious Disease"/>
            <person name="Wu L."/>
            <person name="Ma J."/>
        </authorList>
    </citation>
    <scope>NUCLEOTIDE SEQUENCE [LARGE SCALE GENOMIC DNA]</scope>
    <source>
        <strain evidence="4">CGMCC 4.7152</strain>
    </source>
</reference>
<feature type="domain" description="Cytidyltransferase-like" evidence="1">
    <location>
        <begin position="5"/>
        <end position="137"/>
    </location>
</feature>
<protein>
    <submittedName>
        <fullName evidence="3">AAA family ATPase</fullName>
    </submittedName>
</protein>